<dbReference type="InterPro" id="IPR028089">
    <property type="entry name" value="DUF4455"/>
</dbReference>
<dbReference type="InterPro" id="IPR027914">
    <property type="entry name" value="DUF4456"/>
</dbReference>
<dbReference type="Pfam" id="PF14643">
    <property type="entry name" value="DUF4455"/>
    <property type="match status" value="1"/>
</dbReference>
<feature type="compositionally biased region" description="Basic and acidic residues" evidence="2">
    <location>
        <begin position="604"/>
        <end position="621"/>
    </location>
</feature>
<feature type="domain" description="DUF4455" evidence="3">
    <location>
        <begin position="111"/>
        <end position="577"/>
    </location>
</feature>
<organism evidence="5 6">
    <name type="scientific">Stylonychia lemnae</name>
    <name type="common">Ciliate</name>
    <dbReference type="NCBI Taxonomy" id="5949"/>
    <lineage>
        <taxon>Eukaryota</taxon>
        <taxon>Sar</taxon>
        <taxon>Alveolata</taxon>
        <taxon>Ciliophora</taxon>
        <taxon>Intramacronucleata</taxon>
        <taxon>Spirotrichea</taxon>
        <taxon>Stichotrichia</taxon>
        <taxon>Sporadotrichida</taxon>
        <taxon>Oxytrichidae</taxon>
        <taxon>Stylonychinae</taxon>
        <taxon>Stylonychia</taxon>
    </lineage>
</organism>
<dbReference type="Pfam" id="PF14644">
    <property type="entry name" value="DUF4456"/>
    <property type="match status" value="1"/>
</dbReference>
<dbReference type="Proteomes" id="UP000039865">
    <property type="component" value="Unassembled WGS sequence"/>
</dbReference>
<feature type="domain" description="DUF4456" evidence="4">
    <location>
        <begin position="1167"/>
        <end position="1362"/>
    </location>
</feature>
<feature type="compositionally biased region" description="Polar residues" evidence="2">
    <location>
        <begin position="686"/>
        <end position="718"/>
    </location>
</feature>
<keyword evidence="1" id="KW-0175">Coiled coil</keyword>
<name>A0A078AIE8_STYLE</name>
<feature type="region of interest" description="Disordered" evidence="2">
    <location>
        <begin position="604"/>
        <end position="643"/>
    </location>
</feature>
<evidence type="ECO:0000313" key="6">
    <source>
        <dbReference type="Proteomes" id="UP000039865"/>
    </source>
</evidence>
<dbReference type="OrthoDB" id="431588at2759"/>
<evidence type="ECO:0000313" key="5">
    <source>
        <dbReference type="EMBL" id="CDW82020.1"/>
    </source>
</evidence>
<proteinExistence type="predicted"/>
<evidence type="ECO:0000256" key="2">
    <source>
        <dbReference type="SAM" id="MobiDB-lite"/>
    </source>
</evidence>
<evidence type="ECO:0000259" key="3">
    <source>
        <dbReference type="Pfam" id="PF14643"/>
    </source>
</evidence>
<keyword evidence="6" id="KW-1185">Reference proteome</keyword>
<feature type="region of interest" description="Disordered" evidence="2">
    <location>
        <begin position="686"/>
        <end position="729"/>
    </location>
</feature>
<dbReference type="OMA" id="KAHYPLK"/>
<accession>A0A078AIE8</accession>
<feature type="coiled-coil region" evidence="1">
    <location>
        <begin position="822"/>
        <end position="856"/>
    </location>
</feature>
<sequence>MNQTSLTAAATATKQKQMAPSTDLMRSFKATTNLALGLTKERMKIQHDLQKISHGKEQLEELKKMKKVKEPFLTAEEKASKQNKQEIKGTGFNLQMFQSEKGQIMIENQRDSRRQRHLEALKECEKFVEQFYDNFAERKNEIRERVKVFFAGSDVEIGRIMGGLTDDLLLANEINYVNGQWEKVSQHRNARKEELQHLRASFDDLRQFQKKGSGGYLDNMRANLVNIAFFLEPEVDQLIKEWVTKENDRYNSEHLSNDQFYEDLALQEKEKFDTLYQQWKDKVVRFHLLKQENAIEQFIERLESKEFVNPDSRVQIFTNLKQKQYQVFNLRMDLISQLDNTKSVGMTKDFVNSIDDRLKAINDDAQSAFDDLVQKLNKDMENTNEDLDIALYDLKDFLSKNDAQLEEGQTFEGIIADKATPTLERRKLEGKTLILNAVKYLDDYDFKMNETCTNIVNFFRELATKIDANKDKLKQTEINFQVTLASCGDQSDEIIQQQEDDLDAKVEQMRRAIHHVELNEKLQQCFDMLDQITRSYRNYNADYIKLVEAHPQSMNVFFNDFEKDCMTVFRMQDESKRAEIQVLFQKETEERQKKLEEEALKKLEEEKKQEEAKRAEDEKTKPAAAKGKAPPPQKKGKEPDKPVLNVPQLQVPQIQEYNSVNGNKYLIERTLDEITTKIMDVNQETQTDQPNQQDGGEHANPNQPVAQPNSQLSYMGEQSTEKEPVNQESKFRDNDYQIKANMNPPQDPDGNDTLNRDLLINKNEIIRILQSARDKCFEWLGQEKSNYQKKVQRESKDLIDKNVDELDENLRKQWPRKGRLEVEVYQERKAQITAHNKKYERQVRSCLEKYNLLEEQWEYVVETIEKEFANYQVQQDRLRGALPDGKNLAELQGVSRKEKDSCQTFEEKCREYQDKLYDIAVTQPDILILQNKEMLDSCVLFEKRGNYSRPEVEWYRGQMKEIDNMIKQSKADRDAKLKDVHSRMEKLMKEPLDKFEKDYKGSIHNLSAKEGLGKTYGQPRRLAQERLRSEMTKCETAQKGIEQLIEKLMQLCARSKSDYSDNFDYNKEKQSLTVEIRINLVSLIRCMIHYGVHLAGFIKEPKQVPRLTYIEKQAEVELTASEQGQVDEKRRDEELEHLGTLGFKNAAQLKFPEMCQQIEKQSKDLCVKLYTGENAKYLVGPEKIPEYLTSFFEGMRSQAEGFRLGSVRQLRESAQKLVEFSQEVPTAVFGYLYRKYTTIIQKELGVEDKKFRTIKKNDDETKEKNLKLFRPNLENPANKSLTLELNQKEQERTEQFKEIIDETQLKMLDVEQDISIDFHNAYLNNMRAVLKIFDCLLYKEDFILLPGDEIVEKKHQNIKMLTAQAQKQDLSKRSTRKWPGLGPSIFEIDFASLFDHYKDLKAEEIPVQQQPPPQANQKGVDPNLIQQDPNKNEIATEIDIPNTEHHKMIIKARNENYQQFKQRFESSIQQLMQKFDGLRKEELRFNSYWAQNLKEITQKHI</sequence>
<protein>
    <submittedName>
        <fullName evidence="5">Uncharacterized protein</fullName>
    </submittedName>
</protein>
<evidence type="ECO:0000256" key="1">
    <source>
        <dbReference type="SAM" id="Coils"/>
    </source>
</evidence>
<dbReference type="EMBL" id="CCKQ01010500">
    <property type="protein sequence ID" value="CDW82020.1"/>
    <property type="molecule type" value="Genomic_DNA"/>
</dbReference>
<dbReference type="InParanoid" id="A0A078AIE8"/>
<feature type="region of interest" description="Disordered" evidence="2">
    <location>
        <begin position="1"/>
        <end position="22"/>
    </location>
</feature>
<gene>
    <name evidence="5" type="primary">Contig4838.g5174</name>
    <name evidence="5" type="ORF">STYLEM_11045</name>
</gene>
<evidence type="ECO:0000259" key="4">
    <source>
        <dbReference type="Pfam" id="PF14644"/>
    </source>
</evidence>
<feature type="compositionally biased region" description="Basic and acidic residues" evidence="2">
    <location>
        <begin position="719"/>
        <end position="729"/>
    </location>
</feature>
<feature type="region of interest" description="Disordered" evidence="2">
    <location>
        <begin position="1405"/>
        <end position="1429"/>
    </location>
</feature>
<reference evidence="5 6" key="1">
    <citation type="submission" date="2014-06" db="EMBL/GenBank/DDBJ databases">
        <authorList>
            <person name="Swart Estienne"/>
        </authorList>
    </citation>
    <scope>NUCLEOTIDE SEQUENCE [LARGE SCALE GENOMIC DNA]</scope>
    <source>
        <strain evidence="5 6">130c</strain>
    </source>
</reference>